<reference evidence="2 3" key="1">
    <citation type="journal article" date="2019" name="Nat. Ecol. Evol.">
        <title>Megaphylogeny resolves global patterns of mushroom evolution.</title>
        <authorList>
            <person name="Varga T."/>
            <person name="Krizsan K."/>
            <person name="Foldi C."/>
            <person name="Dima B."/>
            <person name="Sanchez-Garcia M."/>
            <person name="Sanchez-Ramirez S."/>
            <person name="Szollosi G.J."/>
            <person name="Szarkandi J.G."/>
            <person name="Papp V."/>
            <person name="Albert L."/>
            <person name="Andreopoulos W."/>
            <person name="Angelini C."/>
            <person name="Antonin V."/>
            <person name="Barry K.W."/>
            <person name="Bougher N.L."/>
            <person name="Buchanan P."/>
            <person name="Buyck B."/>
            <person name="Bense V."/>
            <person name="Catcheside P."/>
            <person name="Chovatia M."/>
            <person name="Cooper J."/>
            <person name="Damon W."/>
            <person name="Desjardin D."/>
            <person name="Finy P."/>
            <person name="Geml J."/>
            <person name="Haridas S."/>
            <person name="Hughes K."/>
            <person name="Justo A."/>
            <person name="Karasinski D."/>
            <person name="Kautmanova I."/>
            <person name="Kiss B."/>
            <person name="Kocsube S."/>
            <person name="Kotiranta H."/>
            <person name="LaButti K.M."/>
            <person name="Lechner B.E."/>
            <person name="Liimatainen K."/>
            <person name="Lipzen A."/>
            <person name="Lukacs Z."/>
            <person name="Mihaltcheva S."/>
            <person name="Morgado L.N."/>
            <person name="Niskanen T."/>
            <person name="Noordeloos M.E."/>
            <person name="Ohm R.A."/>
            <person name="Ortiz-Santana B."/>
            <person name="Ovrebo C."/>
            <person name="Racz N."/>
            <person name="Riley R."/>
            <person name="Savchenko A."/>
            <person name="Shiryaev A."/>
            <person name="Soop K."/>
            <person name="Spirin V."/>
            <person name="Szebenyi C."/>
            <person name="Tomsovsky M."/>
            <person name="Tulloss R.E."/>
            <person name="Uehling J."/>
            <person name="Grigoriev I.V."/>
            <person name="Vagvolgyi C."/>
            <person name="Papp T."/>
            <person name="Martin F.M."/>
            <person name="Miettinen O."/>
            <person name="Hibbett D.S."/>
            <person name="Nagy L.G."/>
        </authorList>
    </citation>
    <scope>NUCLEOTIDE SEQUENCE [LARGE SCALE GENOMIC DNA]</scope>
    <source>
        <strain evidence="2 3">CBS 962.96</strain>
    </source>
</reference>
<sequence length="268" mass="30625">MHSALKFTRRLHAFGSNLPCLTDEFLQSIHPPRTPLHVVSNDPAQRALYLMLTKIWPAKKLEDTFMCSMGTTHGCIIHHLLTINVHGQLKATCELCSINDSLPVLTVWEWAVLQDGLRRWEAQEDILRRTIDLAGECTPPIPTPYLVTTVLFPSSFDEGLKAIYNIIIYLHPERELLTAICPHSPAGCIAFHIVTVHPGGRLNAECDRCDVQSHCHPLNDNEYYQVQQAYLLWIDQDHEEMAEEMEKLRQEMLMLERVESGDHLVTIE</sequence>
<keyword evidence="3" id="KW-1185">Reference proteome</keyword>
<name>A0A4S8LUJ6_DENBC</name>
<proteinExistence type="predicted"/>
<protein>
    <submittedName>
        <fullName evidence="2">Uncharacterized protein</fullName>
    </submittedName>
</protein>
<gene>
    <name evidence="2" type="ORF">K435DRAFT_861896</name>
</gene>
<accession>A0A4S8LUJ6</accession>
<evidence type="ECO:0000313" key="3">
    <source>
        <dbReference type="Proteomes" id="UP000297245"/>
    </source>
</evidence>
<keyword evidence="1" id="KW-0175">Coiled coil</keyword>
<dbReference type="Proteomes" id="UP000297245">
    <property type="component" value="Unassembled WGS sequence"/>
</dbReference>
<feature type="coiled-coil region" evidence="1">
    <location>
        <begin position="231"/>
        <end position="258"/>
    </location>
</feature>
<dbReference type="EMBL" id="ML179260">
    <property type="protein sequence ID" value="THU93060.1"/>
    <property type="molecule type" value="Genomic_DNA"/>
</dbReference>
<evidence type="ECO:0000256" key="1">
    <source>
        <dbReference type="SAM" id="Coils"/>
    </source>
</evidence>
<dbReference type="AlphaFoldDB" id="A0A4S8LUJ6"/>
<organism evidence="2 3">
    <name type="scientific">Dendrothele bispora (strain CBS 962.96)</name>
    <dbReference type="NCBI Taxonomy" id="1314807"/>
    <lineage>
        <taxon>Eukaryota</taxon>
        <taxon>Fungi</taxon>
        <taxon>Dikarya</taxon>
        <taxon>Basidiomycota</taxon>
        <taxon>Agaricomycotina</taxon>
        <taxon>Agaricomycetes</taxon>
        <taxon>Agaricomycetidae</taxon>
        <taxon>Agaricales</taxon>
        <taxon>Agaricales incertae sedis</taxon>
        <taxon>Dendrothele</taxon>
    </lineage>
</organism>
<evidence type="ECO:0000313" key="2">
    <source>
        <dbReference type="EMBL" id="THU93060.1"/>
    </source>
</evidence>